<feature type="short sequence motif" description="DGA/G" evidence="4">
    <location>
        <begin position="163"/>
        <end position="165"/>
    </location>
</feature>
<evidence type="ECO:0000256" key="2">
    <source>
        <dbReference type="ARBA" id="ARBA00022963"/>
    </source>
</evidence>
<dbReference type="EMBL" id="JAGGLB010000009">
    <property type="protein sequence ID" value="MBP1991656.1"/>
    <property type="molecule type" value="Genomic_DNA"/>
</dbReference>
<proteinExistence type="predicted"/>
<evidence type="ECO:0000256" key="4">
    <source>
        <dbReference type="PROSITE-ProRule" id="PRU01161"/>
    </source>
</evidence>
<feature type="domain" description="PNPLA" evidence="5">
    <location>
        <begin position="7"/>
        <end position="176"/>
    </location>
</feature>
<dbReference type="InterPro" id="IPR002641">
    <property type="entry name" value="PNPLA_dom"/>
</dbReference>
<dbReference type="Pfam" id="PF01734">
    <property type="entry name" value="Patatin"/>
    <property type="match status" value="1"/>
</dbReference>
<feature type="short sequence motif" description="GXSXG" evidence="4">
    <location>
        <begin position="38"/>
        <end position="42"/>
    </location>
</feature>
<dbReference type="Pfam" id="PF19890">
    <property type="entry name" value="DUF6363"/>
    <property type="match status" value="1"/>
</dbReference>
<evidence type="ECO:0000313" key="6">
    <source>
        <dbReference type="EMBL" id="MBP1991656.1"/>
    </source>
</evidence>
<organism evidence="6 7">
    <name type="scientific">Paenibacillus eucommiae</name>
    <dbReference type="NCBI Taxonomy" id="1355755"/>
    <lineage>
        <taxon>Bacteria</taxon>
        <taxon>Bacillati</taxon>
        <taxon>Bacillota</taxon>
        <taxon>Bacilli</taxon>
        <taxon>Bacillales</taxon>
        <taxon>Paenibacillaceae</taxon>
        <taxon>Paenibacillus</taxon>
    </lineage>
</organism>
<gene>
    <name evidence="6" type="ORF">J2Z66_003263</name>
</gene>
<dbReference type="Gene3D" id="3.40.1090.10">
    <property type="entry name" value="Cytosolic phospholipase A2 catalytic domain"/>
    <property type="match status" value="2"/>
</dbReference>
<keyword evidence="2 4" id="KW-0442">Lipid degradation</keyword>
<dbReference type="InterPro" id="IPR050301">
    <property type="entry name" value="NTE"/>
</dbReference>
<feature type="short sequence motif" description="GXGXXG" evidence="4">
    <location>
        <begin position="11"/>
        <end position="16"/>
    </location>
</feature>
<dbReference type="InterPro" id="IPR037483">
    <property type="entry name" value="YjjU-like"/>
</dbReference>
<dbReference type="SUPFAM" id="SSF52151">
    <property type="entry name" value="FabD/lysophospholipase-like"/>
    <property type="match status" value="1"/>
</dbReference>
<evidence type="ECO:0000313" key="7">
    <source>
        <dbReference type="Proteomes" id="UP001519287"/>
    </source>
</evidence>
<feature type="active site" description="Proton acceptor" evidence="4">
    <location>
        <position position="163"/>
    </location>
</feature>
<keyword evidence="3 4" id="KW-0443">Lipid metabolism</keyword>
<dbReference type="PROSITE" id="PS51635">
    <property type="entry name" value="PNPLA"/>
    <property type="match status" value="1"/>
</dbReference>
<keyword evidence="7" id="KW-1185">Reference proteome</keyword>
<dbReference type="CDD" id="cd07208">
    <property type="entry name" value="Pat_hypo_Ecoli_yjju_like"/>
    <property type="match status" value="1"/>
</dbReference>
<dbReference type="Proteomes" id="UP001519287">
    <property type="component" value="Unassembled WGS sequence"/>
</dbReference>
<dbReference type="InterPro" id="IPR045943">
    <property type="entry name" value="DUF6363"/>
</dbReference>
<accession>A0ABS4IVN7</accession>
<evidence type="ECO:0000256" key="3">
    <source>
        <dbReference type="ARBA" id="ARBA00023098"/>
    </source>
</evidence>
<evidence type="ECO:0000259" key="5">
    <source>
        <dbReference type="PROSITE" id="PS51635"/>
    </source>
</evidence>
<dbReference type="InterPro" id="IPR016035">
    <property type="entry name" value="Acyl_Trfase/lysoPLipase"/>
</dbReference>
<evidence type="ECO:0000256" key="1">
    <source>
        <dbReference type="ARBA" id="ARBA00022801"/>
    </source>
</evidence>
<feature type="active site" description="Nucleophile" evidence="4">
    <location>
        <position position="40"/>
    </location>
</feature>
<reference evidence="6 7" key="1">
    <citation type="submission" date="2021-03" db="EMBL/GenBank/DDBJ databases">
        <title>Genomic Encyclopedia of Type Strains, Phase IV (KMG-IV): sequencing the most valuable type-strain genomes for metagenomic binning, comparative biology and taxonomic classification.</title>
        <authorList>
            <person name="Goeker M."/>
        </authorList>
    </citation>
    <scope>NUCLEOTIDE SEQUENCE [LARGE SCALE GENOMIC DNA]</scope>
    <source>
        <strain evidence="6 7">DSM 26048</strain>
    </source>
</reference>
<dbReference type="PANTHER" id="PTHR14226:SF25">
    <property type="entry name" value="PHOSPHOESTERASE"/>
    <property type="match status" value="1"/>
</dbReference>
<protein>
    <submittedName>
        <fullName evidence="6">Patatin/cPLA2 family phospholipase</fullName>
    </submittedName>
</protein>
<name>A0ABS4IVN7_9BACL</name>
<keyword evidence="1 4" id="KW-0378">Hydrolase</keyword>
<dbReference type="PANTHER" id="PTHR14226">
    <property type="entry name" value="NEUROPATHY TARGET ESTERASE/SWISS CHEESE D.MELANOGASTER"/>
    <property type="match status" value="1"/>
</dbReference>
<comment type="caution">
    <text evidence="6">The sequence shown here is derived from an EMBL/GenBank/DDBJ whole genome shotgun (WGS) entry which is preliminary data.</text>
</comment>
<sequence length="286" mass="33139">MGMDIGLLLEGGGMRGIYTAGVLDYWMKRELHFPYMIGVSSGAWHATNYISRQPGRAKSITIDLAKDHRAISYRNWILKGSVFGFEFLFDKVPNELYPFDYTKYFQSEEQLTFVLTDPHTGKAVYYTKEDTPDQETLKQQLTAAISLPYVAKPAQWLGKTLFDGGVAEPLPLQKAIDDGYGKLVVLLVKEKGYRKKRSRLDLPARWVYSKYPLFVESIMQRYVRYNKIIDEMERLEAEGRLFILRPSVMIGLDRMGRNPVELEQMYKMGYSDAEQSYDALERWMSR</sequence>